<feature type="coiled-coil region" evidence="1">
    <location>
        <begin position="379"/>
        <end position="444"/>
    </location>
</feature>
<feature type="compositionally biased region" description="Low complexity" evidence="2">
    <location>
        <begin position="495"/>
        <end position="506"/>
    </location>
</feature>
<evidence type="ECO:0000313" key="3">
    <source>
        <dbReference type="EMBL" id="EAY05941.1"/>
    </source>
</evidence>
<dbReference type="VEuPathDB" id="TrichDB:TVAGG3_0334640"/>
<gene>
    <name evidence="3" type="ORF">TVAG_087190</name>
</gene>
<evidence type="ECO:0000313" key="4">
    <source>
        <dbReference type="Proteomes" id="UP000001542"/>
    </source>
</evidence>
<dbReference type="KEGG" id="tva:4763813"/>
<keyword evidence="4" id="KW-1185">Reference proteome</keyword>
<feature type="compositionally biased region" description="Polar residues" evidence="2">
    <location>
        <begin position="447"/>
        <end position="474"/>
    </location>
</feature>
<dbReference type="OrthoDB" id="10653866at2759"/>
<dbReference type="AlphaFoldDB" id="A2EN33"/>
<name>A2EN33_TRIV3</name>
<dbReference type="VEuPathDB" id="TrichDB:TVAG_087190"/>
<organism evidence="3 4">
    <name type="scientific">Trichomonas vaginalis (strain ATCC PRA-98 / G3)</name>
    <dbReference type="NCBI Taxonomy" id="412133"/>
    <lineage>
        <taxon>Eukaryota</taxon>
        <taxon>Metamonada</taxon>
        <taxon>Parabasalia</taxon>
        <taxon>Trichomonadida</taxon>
        <taxon>Trichomonadidae</taxon>
        <taxon>Trichomonas</taxon>
    </lineage>
</organism>
<dbReference type="Proteomes" id="UP000001542">
    <property type="component" value="Unassembled WGS sequence"/>
</dbReference>
<evidence type="ECO:0000256" key="2">
    <source>
        <dbReference type="SAM" id="MobiDB-lite"/>
    </source>
</evidence>
<dbReference type="InParanoid" id="A2EN33"/>
<keyword evidence="1" id="KW-0175">Coiled coil</keyword>
<evidence type="ECO:0000256" key="1">
    <source>
        <dbReference type="SAM" id="Coils"/>
    </source>
</evidence>
<dbReference type="EMBL" id="DS113436">
    <property type="protein sequence ID" value="EAY05941.1"/>
    <property type="molecule type" value="Genomic_DNA"/>
</dbReference>
<dbReference type="RefSeq" id="XP_001318164.1">
    <property type="nucleotide sequence ID" value="XM_001318129.1"/>
</dbReference>
<sequence>MEKDQQYLESILYDSSLPDDATTILKRLITVTFDQAKRFDDFIVKNSEYQLKVNSTLSTLKQSVHDFESKIMSAVDSRIYNITNNQNEVVNKKVNAIEELSRKNRSMIVETERWVTDRLDLFDKKFDDLNADLRTTVFNYQKRPSEIPSTYSKEEDRPQIVDGTVDISPLIRGIYRDSRRLDSFDELISSTRNDCKEIVDSVISMQENLAQFNHNIHDLSLTDGKISKRITDSVNFFLDSFSNNDQHIVELYTLLSRITNAVHSSISVSMDAFEHVEAILGRLSSKILPSIPSLSECQLELFGLKEEAAERRSLYESDRIRFKNSPDAPMPSQAFKDVSVKKLHKKGEKPNFTNTLGLNDDTLRFNKNMYDGMTMMMLLENVSTSIAEMKQKMQIYEDDITELQETQSNNEKRTVDIEYSERTFTKLEEMLSKLNARVSNLEKQPKVSISSATSRSQMSTLSNVSTPREQSMAETQVVGIQLSKKRPYMSAPQTARSARSKSSASRVMADRIPEKF</sequence>
<reference evidence="3" key="1">
    <citation type="submission" date="2006-10" db="EMBL/GenBank/DDBJ databases">
        <authorList>
            <person name="Amadeo P."/>
            <person name="Zhao Q."/>
            <person name="Wortman J."/>
            <person name="Fraser-Liggett C."/>
            <person name="Carlton J."/>
        </authorList>
    </citation>
    <scope>NUCLEOTIDE SEQUENCE</scope>
    <source>
        <strain evidence="3">G3</strain>
    </source>
</reference>
<protein>
    <submittedName>
        <fullName evidence="3">Uncharacterized protein</fullName>
    </submittedName>
</protein>
<feature type="region of interest" description="Disordered" evidence="2">
    <location>
        <begin position="447"/>
        <end position="516"/>
    </location>
</feature>
<proteinExistence type="predicted"/>
<accession>A2EN33</accession>
<reference evidence="3" key="2">
    <citation type="journal article" date="2007" name="Science">
        <title>Draft genome sequence of the sexually transmitted pathogen Trichomonas vaginalis.</title>
        <authorList>
            <person name="Carlton J.M."/>
            <person name="Hirt R.P."/>
            <person name="Silva J.C."/>
            <person name="Delcher A.L."/>
            <person name="Schatz M."/>
            <person name="Zhao Q."/>
            <person name="Wortman J.R."/>
            <person name="Bidwell S.L."/>
            <person name="Alsmark U.C.M."/>
            <person name="Besteiro S."/>
            <person name="Sicheritz-Ponten T."/>
            <person name="Noel C.J."/>
            <person name="Dacks J.B."/>
            <person name="Foster P.G."/>
            <person name="Simillion C."/>
            <person name="Van de Peer Y."/>
            <person name="Miranda-Saavedra D."/>
            <person name="Barton G.J."/>
            <person name="Westrop G.D."/>
            <person name="Mueller S."/>
            <person name="Dessi D."/>
            <person name="Fiori P.L."/>
            <person name="Ren Q."/>
            <person name="Paulsen I."/>
            <person name="Zhang H."/>
            <person name="Bastida-Corcuera F.D."/>
            <person name="Simoes-Barbosa A."/>
            <person name="Brown M.T."/>
            <person name="Hayes R.D."/>
            <person name="Mukherjee M."/>
            <person name="Okumura C.Y."/>
            <person name="Schneider R."/>
            <person name="Smith A.J."/>
            <person name="Vanacova S."/>
            <person name="Villalvazo M."/>
            <person name="Haas B.J."/>
            <person name="Pertea M."/>
            <person name="Feldblyum T.V."/>
            <person name="Utterback T.R."/>
            <person name="Shu C.L."/>
            <person name="Osoegawa K."/>
            <person name="de Jong P.J."/>
            <person name="Hrdy I."/>
            <person name="Horvathova L."/>
            <person name="Zubacova Z."/>
            <person name="Dolezal P."/>
            <person name="Malik S.B."/>
            <person name="Logsdon J.M. Jr."/>
            <person name="Henze K."/>
            <person name="Gupta A."/>
            <person name="Wang C.C."/>
            <person name="Dunne R.L."/>
            <person name="Upcroft J.A."/>
            <person name="Upcroft P."/>
            <person name="White O."/>
            <person name="Salzberg S.L."/>
            <person name="Tang P."/>
            <person name="Chiu C.-H."/>
            <person name="Lee Y.-S."/>
            <person name="Embley T.M."/>
            <person name="Coombs G.H."/>
            <person name="Mottram J.C."/>
            <person name="Tachezy J."/>
            <person name="Fraser-Liggett C.M."/>
            <person name="Johnson P.J."/>
        </authorList>
    </citation>
    <scope>NUCLEOTIDE SEQUENCE [LARGE SCALE GENOMIC DNA]</scope>
    <source>
        <strain evidence="3">G3</strain>
    </source>
</reference>
<dbReference type="SMR" id="A2EN33"/>